<dbReference type="GO" id="GO:0008033">
    <property type="term" value="P:tRNA processing"/>
    <property type="evidence" value="ECO:0007669"/>
    <property type="project" value="UniProtKB-KW"/>
</dbReference>
<dbReference type="InterPro" id="IPR012094">
    <property type="entry name" value="tRNA_Ile_lys_synt"/>
</dbReference>
<proteinExistence type="inferred from homology"/>
<dbReference type="EC" id="6.3.4.19" evidence="1"/>
<dbReference type="EMBL" id="FO082871">
    <property type="protein sequence ID" value="SIO73252.1"/>
    <property type="molecule type" value="Genomic_DNA"/>
</dbReference>
<evidence type="ECO:0000313" key="9">
    <source>
        <dbReference type="EMBL" id="SIO73252.1"/>
    </source>
</evidence>
<dbReference type="InterPro" id="IPR011063">
    <property type="entry name" value="TilS/TtcA_N"/>
</dbReference>
<dbReference type="AlphaFoldDB" id="A0A1N6LWK2"/>
<evidence type="ECO:0000256" key="4">
    <source>
        <dbReference type="ARBA" id="ARBA00022741"/>
    </source>
</evidence>
<dbReference type="GO" id="GO:0005524">
    <property type="term" value="F:ATP binding"/>
    <property type="evidence" value="ECO:0007669"/>
    <property type="project" value="UniProtKB-KW"/>
</dbReference>
<dbReference type="CDD" id="cd01992">
    <property type="entry name" value="TilS_N"/>
    <property type="match status" value="1"/>
</dbReference>
<keyword evidence="4" id="KW-0547">Nucleotide-binding</keyword>
<evidence type="ECO:0000313" key="10">
    <source>
        <dbReference type="Proteomes" id="UP000002899"/>
    </source>
</evidence>
<dbReference type="PANTHER" id="PTHR43033">
    <property type="entry name" value="TRNA(ILE)-LYSIDINE SYNTHASE-RELATED"/>
    <property type="match status" value="1"/>
</dbReference>
<dbReference type="GO" id="GO:0032267">
    <property type="term" value="F:tRNA(Ile)-lysidine synthase activity"/>
    <property type="evidence" value="ECO:0007669"/>
    <property type="project" value="UniProtKB-EC"/>
</dbReference>
<dbReference type="VEuPathDB" id="PiroplasmaDB:BMR1_01G01110"/>
<dbReference type="KEGG" id="bmic:BMR1_01G01110"/>
<dbReference type="GeneID" id="24423302"/>
<dbReference type="InterPro" id="IPR012795">
    <property type="entry name" value="tRNA_Ile_lys_synt_N"/>
</dbReference>
<comment type="catalytic activity">
    <reaction evidence="6">
        <text>cytidine(34) in tRNA(Ile2) + L-lysine + ATP = lysidine(34) in tRNA(Ile2) + AMP + diphosphate + H(+)</text>
        <dbReference type="Rhea" id="RHEA:43744"/>
        <dbReference type="Rhea" id="RHEA-COMP:10625"/>
        <dbReference type="Rhea" id="RHEA-COMP:10670"/>
        <dbReference type="ChEBI" id="CHEBI:15378"/>
        <dbReference type="ChEBI" id="CHEBI:30616"/>
        <dbReference type="ChEBI" id="CHEBI:32551"/>
        <dbReference type="ChEBI" id="CHEBI:33019"/>
        <dbReference type="ChEBI" id="CHEBI:82748"/>
        <dbReference type="ChEBI" id="CHEBI:83665"/>
        <dbReference type="ChEBI" id="CHEBI:456215"/>
        <dbReference type="EC" id="6.3.4.19"/>
    </reaction>
</comment>
<protein>
    <recommendedName>
        <fullName evidence="1">tRNA(Ile)-lysidine synthetase</fullName>
        <ecNumber evidence="1">6.3.4.19</ecNumber>
    </recommendedName>
</protein>
<gene>
    <name evidence="9" type="ORF">BMR1_01G01110</name>
</gene>
<feature type="transmembrane region" description="Helical" evidence="7">
    <location>
        <begin position="6"/>
        <end position="23"/>
    </location>
</feature>
<feature type="domain" description="tRNA(Ile)-lysidine/2-thiocytidine synthase N-terminal" evidence="8">
    <location>
        <begin position="270"/>
        <end position="364"/>
    </location>
</feature>
<evidence type="ECO:0000259" key="8">
    <source>
        <dbReference type="Pfam" id="PF01171"/>
    </source>
</evidence>
<dbReference type="Pfam" id="PF01171">
    <property type="entry name" value="ATP_bind_3"/>
    <property type="match status" value="2"/>
</dbReference>
<feature type="domain" description="tRNA(Ile)-lysidine/2-thiocytidine synthase N-terminal" evidence="8">
    <location>
        <begin position="93"/>
        <end position="174"/>
    </location>
</feature>
<dbReference type="HAMAP" id="MF_01161">
    <property type="entry name" value="tRNA_Ile_lys_synt"/>
    <property type="match status" value="1"/>
</dbReference>
<keyword evidence="7" id="KW-0472">Membrane</keyword>
<keyword evidence="10" id="KW-1185">Reference proteome</keyword>
<evidence type="ECO:0000256" key="6">
    <source>
        <dbReference type="ARBA" id="ARBA00048539"/>
    </source>
</evidence>
<dbReference type="OrthoDB" id="434144at2759"/>
<keyword evidence="7" id="KW-1133">Transmembrane helix</keyword>
<keyword evidence="2 9" id="KW-0436">Ligase</keyword>
<evidence type="ECO:0000256" key="2">
    <source>
        <dbReference type="ARBA" id="ARBA00022598"/>
    </source>
</evidence>
<organism evidence="9 10">
    <name type="scientific">Babesia microti (strain RI)</name>
    <dbReference type="NCBI Taxonomy" id="1133968"/>
    <lineage>
        <taxon>Eukaryota</taxon>
        <taxon>Sar</taxon>
        <taxon>Alveolata</taxon>
        <taxon>Apicomplexa</taxon>
        <taxon>Aconoidasida</taxon>
        <taxon>Piroplasmida</taxon>
        <taxon>Babesiidae</taxon>
        <taxon>Babesia</taxon>
    </lineage>
</organism>
<sequence length="732" mass="84991">MRLWHITHLVIQITIFIFITYSYKKCQNKFRSLKNNFNFSIKAYLDGGNEELSSVHPFFTENSIHPTIKSVLISIKDSVLPRYDEYNEKNPIVLLAISGGVDSMAMLHSFYEIFNNAGILSQIEFDGKKEIKGRLERMYNNTFVVHFNHKLRSSSEKDWNFVKEACNSFHFPFIGIESDNDFADTDVNSFDFPGANLSLGRFKTQGQSRSWRNGKFAEIISKLSDKTDISGAQLIFPDTPILFESSATIDILSSEQIKALKKILANDCSSHLNNNKIGYIFTGHTLDDSVETVIFKLFRGVHIKNIRGIRSFEVLDVNNDISLVRPFLSDYKKSLVDFMKSRNLPWRDDESNTQVYYRRNIIRNDLIPIISKLIGNNSTKNLKEQIDNGTFMYEKGFLPEQIANRMNNLCNQSEMTSDMIESECARFENYIKREPIHTKKNTNFKQISTNLRQDAYNALMDSLGKKKIQFDRREDYLRVNKIIDHMKSFGFHMPECFPIYEWSLIEYDIVKITILKKWIEANTKGVFVDSKVLRKLYDFISCNYNNTLRYFVLSKDYAISHQGMFMRIINKIEKDFDAIERVDSNIGEGAKVYSDNVVNFYSHDSLNVRIDQERMQTFCVKFSVPIIDNFIHEFDIRLARTSDTMASHQLWGRRILGLLGKMNVPCLLKDSIPVIALRKENKIVGIYGLKLIPPYYAKSDVSIDYDWLALNPNSETSPNSFKTYRIYVHSCE</sequence>
<feature type="transmembrane region" description="Helical" evidence="7">
    <location>
        <begin position="92"/>
        <end position="111"/>
    </location>
</feature>
<keyword evidence="5" id="KW-0067">ATP-binding</keyword>
<accession>A0A1N6LWK2</accession>
<dbReference type="InterPro" id="IPR014729">
    <property type="entry name" value="Rossmann-like_a/b/a_fold"/>
</dbReference>
<evidence type="ECO:0000256" key="5">
    <source>
        <dbReference type="ARBA" id="ARBA00022840"/>
    </source>
</evidence>
<reference evidence="9 10" key="1">
    <citation type="journal article" date="2012" name="Nucleic Acids Res.">
        <title>Sequencing of the smallest Apicomplexan genome from the human pathogen Babesia microti.</title>
        <authorList>
            <person name="Cornillot E."/>
            <person name="Hadj-Kaddour K."/>
            <person name="Dassouli A."/>
            <person name="Noel B."/>
            <person name="Ranwez V."/>
            <person name="Vacherie B."/>
            <person name="Augagneur Y."/>
            <person name="Bres V."/>
            <person name="Duclos A."/>
            <person name="Randazzo S."/>
            <person name="Carcy B."/>
            <person name="Debierre-Grockiego F."/>
            <person name="Delbecq S."/>
            <person name="Moubri-Menage K."/>
            <person name="Shams-Eldin H."/>
            <person name="Usmani-Brown S."/>
            <person name="Bringaud F."/>
            <person name="Wincker P."/>
            <person name="Vivares C.P."/>
            <person name="Schwarz R.T."/>
            <person name="Schetters T.P."/>
            <person name="Krause P.J."/>
            <person name="Gorenflot A."/>
            <person name="Berry V."/>
            <person name="Barbe V."/>
            <person name="Ben Mamoun C."/>
        </authorList>
    </citation>
    <scope>NUCLEOTIDE SEQUENCE [LARGE SCALE GENOMIC DNA]</scope>
    <source>
        <strain evidence="9 10">RI</strain>
    </source>
</reference>
<reference evidence="9 10" key="3">
    <citation type="journal article" date="2016" name="Sci. Rep.">
        <title>Genome-wide diversity and gene expression profiling of Babesia microti isolates identify polymorphic genes that mediate host-pathogen interactions.</title>
        <authorList>
            <person name="Silva J.C."/>
            <person name="Cornillot E."/>
            <person name="McCracken C."/>
            <person name="Usmani-Brown S."/>
            <person name="Dwivedi A."/>
            <person name="Ifeonu O.O."/>
            <person name="Crabtree J."/>
            <person name="Gotia H.T."/>
            <person name="Virji A.Z."/>
            <person name="Reynes C."/>
            <person name="Colinge J."/>
            <person name="Kumar V."/>
            <person name="Lawres L."/>
            <person name="Pazzi J.E."/>
            <person name="Pablo J.V."/>
            <person name="Hung C."/>
            <person name="Brancato J."/>
            <person name="Kumari P."/>
            <person name="Orvis J."/>
            <person name="Tretina K."/>
            <person name="Chibucos M."/>
            <person name="Ott S."/>
            <person name="Sadzewicz L."/>
            <person name="Sengamalay N."/>
            <person name="Shetty A.C."/>
            <person name="Su Q."/>
            <person name="Tallon L."/>
            <person name="Fraser C.M."/>
            <person name="Frutos R."/>
            <person name="Molina D.M."/>
            <person name="Krause P.J."/>
            <person name="Ben Mamoun C."/>
        </authorList>
    </citation>
    <scope>NUCLEOTIDE SEQUENCE [LARGE SCALE GENOMIC DNA]</scope>
    <source>
        <strain evidence="9 10">RI</strain>
    </source>
</reference>
<keyword evidence="3" id="KW-0819">tRNA processing</keyword>
<evidence type="ECO:0000256" key="7">
    <source>
        <dbReference type="SAM" id="Phobius"/>
    </source>
</evidence>
<reference evidence="9 10" key="2">
    <citation type="journal article" date="2013" name="PLoS ONE">
        <title>Whole genome mapping and re-organization of the nuclear and mitochondrial genomes of Babesia microti isolates.</title>
        <authorList>
            <person name="Cornillot E."/>
            <person name="Dassouli A."/>
            <person name="Garg A."/>
            <person name="Pachikara N."/>
            <person name="Randazzo S."/>
            <person name="Depoix D."/>
            <person name="Carcy B."/>
            <person name="Delbecq S."/>
            <person name="Frutos R."/>
            <person name="Silva J.C."/>
            <person name="Sutton R."/>
            <person name="Krause P.J."/>
            <person name="Mamoun C.B."/>
        </authorList>
    </citation>
    <scope>NUCLEOTIDE SEQUENCE [LARGE SCALE GENOMIC DNA]</scope>
    <source>
        <strain evidence="9 10">RI</strain>
    </source>
</reference>
<dbReference type="RefSeq" id="XP_021337359.1">
    <property type="nucleotide sequence ID" value="XM_021482095.1"/>
</dbReference>
<evidence type="ECO:0000256" key="1">
    <source>
        <dbReference type="ARBA" id="ARBA00013267"/>
    </source>
</evidence>
<name>A0A1N6LWK2_BABMR</name>
<dbReference type="Proteomes" id="UP000002899">
    <property type="component" value="Chromosome I"/>
</dbReference>
<keyword evidence="7" id="KW-0812">Transmembrane</keyword>
<dbReference type="PANTHER" id="PTHR43033:SF1">
    <property type="entry name" value="TRNA(ILE)-LYSIDINE SYNTHASE-RELATED"/>
    <property type="match status" value="1"/>
</dbReference>
<dbReference type="SUPFAM" id="SSF52402">
    <property type="entry name" value="Adenine nucleotide alpha hydrolases-like"/>
    <property type="match status" value="1"/>
</dbReference>
<evidence type="ECO:0000256" key="3">
    <source>
        <dbReference type="ARBA" id="ARBA00022694"/>
    </source>
</evidence>
<dbReference type="Gene3D" id="3.40.50.620">
    <property type="entry name" value="HUPs"/>
    <property type="match status" value="1"/>
</dbReference>